<comment type="caution">
    <text evidence="14">The sequence shown here is derived from an EMBL/GenBank/DDBJ whole genome shotgun (WGS) entry which is preliminary data.</text>
</comment>
<comment type="function">
    <text evidence="1">Specifically catalyzes the AdoMet-dependent 2'-O-ribose methylation of cytidine at position 56 in tRNAs.</text>
</comment>
<dbReference type="PANTHER" id="PTHR42197">
    <property type="entry name" value="TRNA (CYTIDINE(56)-2'-O)-METHYLTRANSFERASE"/>
    <property type="match status" value="1"/>
</dbReference>
<dbReference type="Proteomes" id="UP000272051">
    <property type="component" value="Unassembled WGS sequence"/>
</dbReference>
<keyword evidence="11" id="KW-0819">tRNA processing</keyword>
<dbReference type="Gene3D" id="3.40.1280.10">
    <property type="match status" value="1"/>
</dbReference>
<dbReference type="EMBL" id="QMQX01000161">
    <property type="protein sequence ID" value="RLE50706.1"/>
    <property type="molecule type" value="Genomic_DNA"/>
</dbReference>
<proteinExistence type="inferred from homology"/>
<dbReference type="GO" id="GO:0106059">
    <property type="term" value="F:tRNA (cytidine(56)-2'-O)-methyltransferase activity"/>
    <property type="evidence" value="ECO:0007669"/>
    <property type="project" value="UniProtKB-EC"/>
</dbReference>
<evidence type="ECO:0000256" key="11">
    <source>
        <dbReference type="ARBA" id="ARBA00022694"/>
    </source>
</evidence>
<keyword evidence="8" id="KW-0489">Methyltransferase</keyword>
<evidence type="ECO:0000256" key="1">
    <source>
        <dbReference type="ARBA" id="ARBA00003959"/>
    </source>
</evidence>
<dbReference type="EC" id="2.1.1.206" evidence="5"/>
<keyword evidence="10" id="KW-0949">S-adenosyl-L-methionine</keyword>
<protein>
    <recommendedName>
        <fullName evidence="6">tRNA (cytidine(56)-2'-O)-methyltransferase</fullName>
        <ecNumber evidence="5">2.1.1.206</ecNumber>
    </recommendedName>
    <alternativeName>
        <fullName evidence="12">tRNA ribose 2'-O-methyltransferase aTrm56</fullName>
    </alternativeName>
</protein>
<dbReference type="AlphaFoldDB" id="A0A497EU73"/>
<reference evidence="14 15" key="1">
    <citation type="submission" date="2018-06" db="EMBL/GenBank/DDBJ databases">
        <title>Extensive metabolic versatility and redundancy in microbially diverse, dynamic hydrothermal sediments.</title>
        <authorList>
            <person name="Dombrowski N."/>
            <person name="Teske A."/>
            <person name="Baker B.J."/>
        </authorList>
    </citation>
    <scope>NUCLEOTIDE SEQUENCE [LARGE SCALE GENOMIC DNA]</scope>
    <source>
        <strain evidence="14">B34_G17</strain>
    </source>
</reference>
<dbReference type="Pfam" id="PF01994">
    <property type="entry name" value="Trm56"/>
    <property type="match status" value="1"/>
</dbReference>
<dbReference type="InterPro" id="IPR029026">
    <property type="entry name" value="tRNA_m1G_MTases_N"/>
</dbReference>
<comment type="subunit">
    <text evidence="4">Homodimer.</text>
</comment>
<evidence type="ECO:0000256" key="5">
    <source>
        <dbReference type="ARBA" id="ARBA00012624"/>
    </source>
</evidence>
<evidence type="ECO:0000256" key="10">
    <source>
        <dbReference type="ARBA" id="ARBA00022691"/>
    </source>
</evidence>
<comment type="similarity">
    <text evidence="3">Belongs to the aTrm56 family.</text>
</comment>
<evidence type="ECO:0000256" key="8">
    <source>
        <dbReference type="ARBA" id="ARBA00022603"/>
    </source>
</evidence>
<evidence type="ECO:0000256" key="9">
    <source>
        <dbReference type="ARBA" id="ARBA00022679"/>
    </source>
</evidence>
<dbReference type="SUPFAM" id="SSF75217">
    <property type="entry name" value="alpha/beta knot"/>
    <property type="match status" value="1"/>
</dbReference>
<evidence type="ECO:0000256" key="7">
    <source>
        <dbReference type="ARBA" id="ARBA00022490"/>
    </source>
</evidence>
<evidence type="ECO:0000256" key="13">
    <source>
        <dbReference type="ARBA" id="ARBA00047792"/>
    </source>
</evidence>
<dbReference type="InterPro" id="IPR029028">
    <property type="entry name" value="Alpha/beta_knot_MTases"/>
</dbReference>
<keyword evidence="9" id="KW-0808">Transferase</keyword>
<accession>A0A497EU73</accession>
<dbReference type="InterPro" id="IPR002845">
    <property type="entry name" value="tRNA_mtfrase_aTrm56"/>
</dbReference>
<comment type="catalytic activity">
    <reaction evidence="13">
        <text>cytidine(56) in tRNA + S-adenosyl-L-methionine = 2'-O-methylcytidine(56) in tRNA + S-adenosyl-L-homocysteine + H(+)</text>
        <dbReference type="Rhea" id="RHEA:42968"/>
        <dbReference type="Rhea" id="RHEA-COMP:10308"/>
        <dbReference type="Rhea" id="RHEA-COMP:10309"/>
        <dbReference type="ChEBI" id="CHEBI:15378"/>
        <dbReference type="ChEBI" id="CHEBI:57856"/>
        <dbReference type="ChEBI" id="CHEBI:59789"/>
        <dbReference type="ChEBI" id="CHEBI:74495"/>
        <dbReference type="ChEBI" id="CHEBI:82748"/>
        <dbReference type="EC" id="2.1.1.206"/>
    </reaction>
</comment>
<keyword evidence="7" id="KW-0963">Cytoplasm</keyword>
<evidence type="ECO:0000313" key="14">
    <source>
        <dbReference type="EMBL" id="RLE50706.1"/>
    </source>
</evidence>
<evidence type="ECO:0000256" key="6">
    <source>
        <dbReference type="ARBA" id="ARBA00013709"/>
    </source>
</evidence>
<name>A0A497EU73_9CREN</name>
<evidence type="ECO:0000256" key="2">
    <source>
        <dbReference type="ARBA" id="ARBA00004496"/>
    </source>
</evidence>
<organism evidence="14 15">
    <name type="scientific">Thermoproteota archaeon</name>
    <dbReference type="NCBI Taxonomy" id="2056631"/>
    <lineage>
        <taxon>Archaea</taxon>
        <taxon>Thermoproteota</taxon>
    </lineage>
</organism>
<dbReference type="GO" id="GO:0002128">
    <property type="term" value="P:tRNA nucleoside ribose methylation"/>
    <property type="evidence" value="ECO:0007669"/>
    <property type="project" value="InterPro"/>
</dbReference>
<dbReference type="PANTHER" id="PTHR42197:SF1">
    <property type="entry name" value="TRNA (CYTIDINE(56)-2'-O)-METHYLTRANSFERASE"/>
    <property type="match status" value="1"/>
</dbReference>
<sequence>MEIVVLRLGHRALRDKRVTSHVCLVARAFGANEVIISGDEDRTIEDTMKKITDKWGGTFKVSYTSDPIKTIVEWKNRGGEVIHLTMYGVNLPEVLEKIKSSRKPKMIVVGAEKVPKEVYEIADYNVAIGNQP</sequence>
<evidence type="ECO:0000256" key="4">
    <source>
        <dbReference type="ARBA" id="ARBA00011738"/>
    </source>
</evidence>
<comment type="subcellular location">
    <subcellularLocation>
        <location evidence="2">Cytoplasm</location>
    </subcellularLocation>
</comment>
<dbReference type="PIRSF" id="PIRSF016123">
    <property type="entry name" value="UCP016123"/>
    <property type="match status" value="1"/>
</dbReference>
<dbReference type="GO" id="GO:0005737">
    <property type="term" value="C:cytoplasm"/>
    <property type="evidence" value="ECO:0007669"/>
    <property type="project" value="UniProtKB-SubCell"/>
</dbReference>
<evidence type="ECO:0000256" key="3">
    <source>
        <dbReference type="ARBA" id="ARBA00010324"/>
    </source>
</evidence>
<evidence type="ECO:0000313" key="15">
    <source>
        <dbReference type="Proteomes" id="UP000272051"/>
    </source>
</evidence>
<evidence type="ECO:0000256" key="12">
    <source>
        <dbReference type="ARBA" id="ARBA00029826"/>
    </source>
</evidence>
<gene>
    <name evidence="14" type="ORF">DRJ33_07215</name>
</gene>
<feature type="non-terminal residue" evidence="14">
    <location>
        <position position="132"/>
    </location>
</feature>